<accession>A0A6I6JRE0</accession>
<dbReference type="PANTHER" id="PTHR43031">
    <property type="entry name" value="FAD-DEPENDENT OXIDOREDUCTASE"/>
    <property type="match status" value="1"/>
</dbReference>
<dbReference type="PANTHER" id="PTHR43031:SF16">
    <property type="entry name" value="OXIDOREDUCTASE"/>
    <property type="match status" value="1"/>
</dbReference>
<organism evidence="3 4">
    <name type="scientific">Maribellus comscasis</name>
    <dbReference type="NCBI Taxonomy" id="2681766"/>
    <lineage>
        <taxon>Bacteria</taxon>
        <taxon>Pseudomonadati</taxon>
        <taxon>Bacteroidota</taxon>
        <taxon>Bacteroidia</taxon>
        <taxon>Marinilabiliales</taxon>
        <taxon>Prolixibacteraceae</taxon>
        <taxon>Maribellus</taxon>
    </lineage>
</organism>
<keyword evidence="4" id="KW-1185">Reference proteome</keyword>
<dbReference type="InterPro" id="IPR001763">
    <property type="entry name" value="Rhodanese-like_dom"/>
</dbReference>
<dbReference type="Gene3D" id="3.40.250.10">
    <property type="entry name" value="Rhodanese-like domain"/>
    <property type="match status" value="2"/>
</dbReference>
<evidence type="ECO:0000313" key="4">
    <source>
        <dbReference type="Proteomes" id="UP000428260"/>
    </source>
</evidence>
<dbReference type="KEGG" id="mcos:GM418_08940"/>
<proteinExistence type="predicted"/>
<dbReference type="InterPro" id="IPR050229">
    <property type="entry name" value="GlpE_sulfurtransferase"/>
</dbReference>
<dbReference type="InterPro" id="IPR036873">
    <property type="entry name" value="Rhodanese-like_dom_sf"/>
</dbReference>
<feature type="chain" id="PRO_5026230722" description="Rhodanese domain-containing protein" evidence="1">
    <location>
        <begin position="25"/>
        <end position="348"/>
    </location>
</feature>
<dbReference type="RefSeq" id="WP_158865248.1">
    <property type="nucleotide sequence ID" value="NZ_CP046401.1"/>
</dbReference>
<name>A0A6I6JRE0_9BACT</name>
<dbReference type="PROSITE" id="PS50206">
    <property type="entry name" value="RHODANESE_3"/>
    <property type="match status" value="2"/>
</dbReference>
<evidence type="ECO:0000313" key="3">
    <source>
        <dbReference type="EMBL" id="QGY43779.1"/>
    </source>
</evidence>
<dbReference type="Pfam" id="PF00581">
    <property type="entry name" value="Rhodanese"/>
    <property type="match status" value="2"/>
</dbReference>
<feature type="domain" description="Rhodanese" evidence="2">
    <location>
        <begin position="246"/>
        <end position="327"/>
    </location>
</feature>
<gene>
    <name evidence="3" type="ORF">GM418_08940</name>
</gene>
<reference evidence="3 4" key="1">
    <citation type="submission" date="2019-11" db="EMBL/GenBank/DDBJ databases">
        <authorList>
            <person name="Zheng R.K."/>
            <person name="Sun C.M."/>
        </authorList>
    </citation>
    <scope>NUCLEOTIDE SEQUENCE [LARGE SCALE GENOMIC DNA]</scope>
    <source>
        <strain evidence="3 4">WC007</strain>
    </source>
</reference>
<feature type="domain" description="Rhodanese" evidence="2">
    <location>
        <begin position="82"/>
        <end position="173"/>
    </location>
</feature>
<dbReference type="EMBL" id="CP046401">
    <property type="protein sequence ID" value="QGY43779.1"/>
    <property type="molecule type" value="Genomic_DNA"/>
</dbReference>
<evidence type="ECO:0000259" key="2">
    <source>
        <dbReference type="PROSITE" id="PS50206"/>
    </source>
</evidence>
<sequence>MVQLKFISKIFLLLLMLSMFSCSGNQQKKTGEQTNLQAAPEAKVKINPDAKKLLDRLVEMGDYANSRDIPSLIDPSSVYEELDSSILIVDIRLPEIFVNGHIKNAVNVEFENLQEYFKKDIDPSAFDKIVMVCYAGQGSSYATSLLRLAGYNNVYAMRWGMSGWNKDFAEGSWLDAISSEYEDKLETTTNEKAQTGDFPQLNTGKTTGEEILQSRLDSLFAQGLSIALAYADELFEQPENYYTINYDRRDKYESGHVPGAIRYKPGGTLGIVDEMQTIPTDKQVVIYCNTGHNSGFATAYLRLFGFDAKTLTYGNNAFMHDKMVNEESTLSWLPFTEADIENYPYVEE</sequence>
<dbReference type="SMART" id="SM00450">
    <property type="entry name" value="RHOD"/>
    <property type="match status" value="2"/>
</dbReference>
<dbReference type="PROSITE" id="PS51257">
    <property type="entry name" value="PROKAR_LIPOPROTEIN"/>
    <property type="match status" value="1"/>
</dbReference>
<dbReference type="SUPFAM" id="SSF52821">
    <property type="entry name" value="Rhodanese/Cell cycle control phosphatase"/>
    <property type="match status" value="2"/>
</dbReference>
<evidence type="ECO:0000256" key="1">
    <source>
        <dbReference type="SAM" id="SignalP"/>
    </source>
</evidence>
<keyword evidence="1" id="KW-0732">Signal</keyword>
<feature type="signal peptide" evidence="1">
    <location>
        <begin position="1"/>
        <end position="24"/>
    </location>
</feature>
<dbReference type="AlphaFoldDB" id="A0A6I6JRE0"/>
<dbReference type="CDD" id="cd00158">
    <property type="entry name" value="RHOD"/>
    <property type="match status" value="2"/>
</dbReference>
<protein>
    <recommendedName>
        <fullName evidence="2">Rhodanese domain-containing protein</fullName>
    </recommendedName>
</protein>
<dbReference type="Proteomes" id="UP000428260">
    <property type="component" value="Chromosome"/>
</dbReference>